<gene>
    <name evidence="1" type="ordered locus">MGMSRv2__3769</name>
</gene>
<accession>V6F6A8</accession>
<evidence type="ECO:0000313" key="1">
    <source>
        <dbReference type="EMBL" id="CDL00984.1"/>
    </source>
</evidence>
<reference evidence="1 2" key="1">
    <citation type="journal article" date="2014" name="Genome Announc.">
        <title>Complete genome sequence of Magnetospirillum gryphiswaldense MSR-1.</title>
        <authorList>
            <person name="Wang X."/>
            <person name="Wang Q."/>
            <person name="Zhang W."/>
            <person name="Wang Y."/>
            <person name="Li L."/>
            <person name="Wen T."/>
            <person name="Zhang T."/>
            <person name="Zhang Y."/>
            <person name="Xu J."/>
            <person name="Hu J."/>
            <person name="Li S."/>
            <person name="Liu L."/>
            <person name="Liu J."/>
            <person name="Jiang W."/>
            <person name="Tian J."/>
            <person name="Li Y."/>
            <person name="Schuler D."/>
            <person name="Wang L."/>
            <person name="Li J."/>
        </authorList>
    </citation>
    <scope>NUCLEOTIDE SEQUENCE [LARGE SCALE GENOMIC DNA]</scope>
    <source>
        <strain evidence="2">DSM 6361 / JCM 21280 / NBRC 15271 / MSR-1</strain>
    </source>
</reference>
<name>V6F6A8_MAGGM</name>
<dbReference type="STRING" id="1430440.MGMSRv2__3769"/>
<sequence>MGHVRLGRLPSSRDWRKIVGYVAAGDISVAELADAVADASDKSLMKAIRDPALIEAIWLLMKIPHAARSPNFAQELRALGISVPANPTVTDVVAGFDAAVEAVQRQGGKGVTDLGEMAKQAGIAALYGVVQDRLPSLWAPTREDERTTLASLDAPDRFGDLSQRFFSRLVEHNIQYFLDREMPKHIGPDKINHSIGDMVAFDGAVRRHCEETTVIMRAYAKDWLGNHGFHQGKNLSRKDASNFSYTAFEKIRSELSVRRSAHVSV</sequence>
<dbReference type="Proteomes" id="UP000018922">
    <property type="component" value="Chromosome I"/>
</dbReference>
<dbReference type="eggNOG" id="ENOG502ZQW1">
    <property type="taxonomic scope" value="Bacteria"/>
</dbReference>
<evidence type="ECO:0000313" key="2">
    <source>
        <dbReference type="Proteomes" id="UP000018922"/>
    </source>
</evidence>
<protein>
    <submittedName>
        <fullName evidence="1">Uncharacterized protein</fullName>
    </submittedName>
</protein>
<dbReference type="EMBL" id="HG794546">
    <property type="protein sequence ID" value="CDL00984.1"/>
    <property type="molecule type" value="Genomic_DNA"/>
</dbReference>
<dbReference type="HOGENOM" id="CLU_1068430_0_0_5"/>
<keyword evidence="2" id="KW-1185">Reference proteome</keyword>
<proteinExistence type="predicted"/>
<dbReference type="KEGG" id="mgy:MGMSRv2__3769"/>
<dbReference type="AlphaFoldDB" id="V6F6A8"/>
<organism evidence="1 2">
    <name type="scientific">Magnetospirillum gryphiswaldense (strain DSM 6361 / JCM 21280 / NBRC 15271 / MSR-1)</name>
    <dbReference type="NCBI Taxonomy" id="431944"/>
    <lineage>
        <taxon>Bacteria</taxon>
        <taxon>Pseudomonadati</taxon>
        <taxon>Pseudomonadota</taxon>
        <taxon>Alphaproteobacteria</taxon>
        <taxon>Rhodospirillales</taxon>
        <taxon>Rhodospirillaceae</taxon>
        <taxon>Magnetospirillum</taxon>
    </lineage>
</organism>